<reference evidence="2 3" key="1">
    <citation type="submission" date="2020-08" db="EMBL/GenBank/DDBJ databases">
        <title>Genomic Encyclopedia of Type Strains, Phase IV (KMG-IV): sequencing the most valuable type-strain genomes for metagenomic binning, comparative biology and taxonomic classification.</title>
        <authorList>
            <person name="Goeker M."/>
        </authorList>
    </citation>
    <scope>NUCLEOTIDE SEQUENCE [LARGE SCALE GENOMIC DNA]</scope>
    <source>
        <strain evidence="2 3">DSM 103725</strain>
    </source>
</reference>
<sequence>MSQPQPLFRAFLYLAAAFAGGAGIGCSNLSAVNPSFDLTYAEAKQELRAMREEPVELERPLVFVGPFMDPCVAEWVSVGQAKRYFTDDERIGGVSFVLWDSFDSCRAKTIRKVDKLFPPEDADSDETVEVDVIAFSMGGLVARYAALPPDPECGQTRRLKIRRLYTIASPHRGANWAPLGFWNSLARDMNADSDFLARLDAGLAEADYELVPYTRLGDWIVGPDKTSPEGQHPHWVSDRAFEMAHIQAAFDARVQADILTQLQGGEPLASLPATPLPER</sequence>
<evidence type="ECO:0000259" key="1">
    <source>
        <dbReference type="Pfam" id="PF24096"/>
    </source>
</evidence>
<gene>
    <name evidence="2" type="ORF">HNQ40_003481</name>
</gene>
<organism evidence="2 3">
    <name type="scientific">Algisphaera agarilytica</name>
    <dbReference type="NCBI Taxonomy" id="1385975"/>
    <lineage>
        <taxon>Bacteria</taxon>
        <taxon>Pseudomonadati</taxon>
        <taxon>Planctomycetota</taxon>
        <taxon>Phycisphaerae</taxon>
        <taxon>Phycisphaerales</taxon>
        <taxon>Phycisphaeraceae</taxon>
        <taxon>Algisphaera</taxon>
    </lineage>
</organism>
<dbReference type="SUPFAM" id="SSF53474">
    <property type="entry name" value="alpha/beta-Hydrolases"/>
    <property type="match status" value="1"/>
</dbReference>
<keyword evidence="3" id="KW-1185">Reference proteome</keyword>
<protein>
    <submittedName>
        <fullName evidence="2">Pimeloyl-ACP methyl ester carboxylesterase</fullName>
    </submittedName>
</protein>
<dbReference type="Pfam" id="PF24096">
    <property type="entry name" value="DUF7379"/>
    <property type="match status" value="1"/>
</dbReference>
<feature type="domain" description="DUF7379" evidence="1">
    <location>
        <begin position="122"/>
        <end position="189"/>
    </location>
</feature>
<comment type="caution">
    <text evidence="2">The sequence shown here is derived from an EMBL/GenBank/DDBJ whole genome shotgun (WGS) entry which is preliminary data.</text>
</comment>
<dbReference type="InterPro" id="IPR055803">
    <property type="entry name" value="DUF7379"/>
</dbReference>
<dbReference type="InterPro" id="IPR029058">
    <property type="entry name" value="AB_hydrolase_fold"/>
</dbReference>
<dbReference type="AlphaFoldDB" id="A0A7X0H9C8"/>
<dbReference type="EMBL" id="JACHGY010000001">
    <property type="protein sequence ID" value="MBB6431675.1"/>
    <property type="molecule type" value="Genomic_DNA"/>
</dbReference>
<dbReference type="RefSeq" id="WP_184679126.1">
    <property type="nucleotide sequence ID" value="NZ_JACHGY010000001.1"/>
</dbReference>
<evidence type="ECO:0000313" key="2">
    <source>
        <dbReference type="EMBL" id="MBB6431675.1"/>
    </source>
</evidence>
<name>A0A7X0H9C8_9BACT</name>
<dbReference type="Gene3D" id="3.40.50.1820">
    <property type="entry name" value="alpha/beta hydrolase"/>
    <property type="match status" value="1"/>
</dbReference>
<dbReference type="Proteomes" id="UP000541810">
    <property type="component" value="Unassembled WGS sequence"/>
</dbReference>
<evidence type="ECO:0000313" key="3">
    <source>
        <dbReference type="Proteomes" id="UP000541810"/>
    </source>
</evidence>
<accession>A0A7X0H9C8</accession>
<proteinExistence type="predicted"/>